<dbReference type="Proteomes" id="UP001500469">
    <property type="component" value="Unassembled WGS sequence"/>
</dbReference>
<sequence length="62" mass="7112">MKRLKALFETENPPDLGGQYAPEYPEYETPPIANVLCVPSMGIWYRRYQIIPEGVSPLQASW</sequence>
<protein>
    <submittedName>
        <fullName evidence="2">Uncharacterized protein</fullName>
    </submittedName>
</protein>
<feature type="region of interest" description="Disordered" evidence="1">
    <location>
        <begin position="1"/>
        <end position="22"/>
    </location>
</feature>
<reference evidence="2 3" key="1">
    <citation type="journal article" date="2019" name="Int. J. Syst. Evol. Microbiol.">
        <title>The Global Catalogue of Microorganisms (GCM) 10K type strain sequencing project: providing services to taxonomists for standard genome sequencing and annotation.</title>
        <authorList>
            <consortium name="The Broad Institute Genomics Platform"/>
            <consortium name="The Broad Institute Genome Sequencing Center for Infectious Disease"/>
            <person name="Wu L."/>
            <person name="Ma J."/>
        </authorList>
    </citation>
    <scope>NUCLEOTIDE SEQUENCE [LARGE SCALE GENOMIC DNA]</scope>
    <source>
        <strain evidence="2 3">JCM 16112</strain>
    </source>
</reference>
<accession>A0ABN1MVJ0</accession>
<organism evidence="2 3">
    <name type="scientific">Algoriphagus jejuensis</name>
    <dbReference type="NCBI Taxonomy" id="419934"/>
    <lineage>
        <taxon>Bacteria</taxon>
        <taxon>Pseudomonadati</taxon>
        <taxon>Bacteroidota</taxon>
        <taxon>Cytophagia</taxon>
        <taxon>Cytophagales</taxon>
        <taxon>Cyclobacteriaceae</taxon>
        <taxon>Algoriphagus</taxon>
    </lineage>
</organism>
<gene>
    <name evidence="2" type="ORF">GCM10009119_02760</name>
</gene>
<proteinExistence type="predicted"/>
<evidence type="ECO:0000313" key="2">
    <source>
        <dbReference type="EMBL" id="GAA0877308.1"/>
    </source>
</evidence>
<comment type="caution">
    <text evidence="2">The sequence shown here is derived from an EMBL/GenBank/DDBJ whole genome shotgun (WGS) entry which is preliminary data.</text>
</comment>
<keyword evidence="3" id="KW-1185">Reference proteome</keyword>
<name>A0ABN1MVJ0_9BACT</name>
<evidence type="ECO:0000256" key="1">
    <source>
        <dbReference type="SAM" id="MobiDB-lite"/>
    </source>
</evidence>
<dbReference type="EMBL" id="BAAAFI010000002">
    <property type="protein sequence ID" value="GAA0877308.1"/>
    <property type="molecule type" value="Genomic_DNA"/>
</dbReference>
<evidence type="ECO:0000313" key="3">
    <source>
        <dbReference type="Proteomes" id="UP001500469"/>
    </source>
</evidence>